<feature type="compositionally biased region" description="Pro residues" evidence="1">
    <location>
        <begin position="284"/>
        <end position="299"/>
    </location>
</feature>
<name>A0ABR8V5A4_9CELL</name>
<comment type="caution">
    <text evidence="2">The sequence shown here is derived from an EMBL/GenBank/DDBJ whole genome shotgun (WGS) entry which is preliminary data.</text>
</comment>
<accession>A0ABR8V5A4</accession>
<evidence type="ECO:0000313" key="2">
    <source>
        <dbReference type="EMBL" id="MBD7999954.1"/>
    </source>
</evidence>
<keyword evidence="3" id="KW-1185">Reference proteome</keyword>
<gene>
    <name evidence="2" type="ORF">H9640_15495</name>
</gene>
<feature type="compositionally biased region" description="Basic and acidic residues" evidence="1">
    <location>
        <begin position="369"/>
        <end position="412"/>
    </location>
</feature>
<feature type="compositionally biased region" description="Basic and acidic residues" evidence="1">
    <location>
        <begin position="345"/>
        <end position="359"/>
    </location>
</feature>
<evidence type="ECO:0000313" key="3">
    <source>
        <dbReference type="Proteomes" id="UP000633601"/>
    </source>
</evidence>
<reference evidence="2 3" key="1">
    <citation type="submission" date="2020-08" db="EMBL/GenBank/DDBJ databases">
        <title>A Genomic Blueprint of the Chicken Gut Microbiome.</title>
        <authorList>
            <person name="Gilroy R."/>
            <person name="Ravi A."/>
            <person name="Getino M."/>
            <person name="Pursley I."/>
            <person name="Horton D.L."/>
            <person name="Alikhan N.-F."/>
            <person name="Baker D."/>
            <person name="Gharbi K."/>
            <person name="Hall N."/>
            <person name="Watson M."/>
            <person name="Adriaenssens E.M."/>
            <person name="Foster-Nyarko E."/>
            <person name="Jarju S."/>
            <person name="Secka A."/>
            <person name="Antonio M."/>
            <person name="Oren A."/>
            <person name="Chaudhuri R."/>
            <person name="La Ragione R.M."/>
            <person name="Hildebrand F."/>
            <person name="Pallen M.J."/>
        </authorList>
    </citation>
    <scope>NUCLEOTIDE SEQUENCE [LARGE SCALE GENOMIC DNA]</scope>
    <source>
        <strain evidence="2 3">Sa2CUA8</strain>
    </source>
</reference>
<dbReference type="EMBL" id="JACSQE010000013">
    <property type="protein sequence ID" value="MBD7999954.1"/>
    <property type="molecule type" value="Genomic_DNA"/>
</dbReference>
<sequence>MSDALPARQPLGVDALSALAALPAHAREHALAEFLASRAGELAREARRVVRTYRVAPADRAAAHDAVTTAQQALMRDVATGRRSVDARSWAPTVRAESARAVRRSAAQGAYAVVPYRQRLAAQRATLLAVRETAAEGVPPAADPRPAAVALASAGVPSAVPPTSSLVGGTAAAHVVKVPVEHVTRRPTGPAGTPRHARRQARAVLGNGLSPRKSLRWSAAALLSTVTIVVGAAVAPAEERPDDGTGASNVTFVDRLTMPIVGLWDNLVGNGKDNGKGTVVPVPVESPTPSPPAVQPTPAPTATQVPVAPAVPAVPAAPAAPVPGGGPGRSQAPQDGGRHGNGGGWRDHDDLGRGEWHERDDEDDDRDDDERRGDRHGRDDQRGQGRGDRDGDRGAGHRDDRSRGRGRNVGERRHGRSSSVPRV</sequence>
<dbReference type="RefSeq" id="WP_191791681.1">
    <property type="nucleotide sequence ID" value="NZ_JACSQE010000013.1"/>
</dbReference>
<protein>
    <recommendedName>
        <fullName evidence="4">DUF5667 domain-containing protein</fullName>
    </recommendedName>
</protein>
<proteinExistence type="predicted"/>
<evidence type="ECO:0008006" key="4">
    <source>
        <dbReference type="Google" id="ProtNLM"/>
    </source>
</evidence>
<organism evidence="2 3">
    <name type="scientific">Oerskovia gallyi</name>
    <dbReference type="NCBI Taxonomy" id="2762226"/>
    <lineage>
        <taxon>Bacteria</taxon>
        <taxon>Bacillati</taxon>
        <taxon>Actinomycetota</taxon>
        <taxon>Actinomycetes</taxon>
        <taxon>Micrococcales</taxon>
        <taxon>Cellulomonadaceae</taxon>
        <taxon>Oerskovia</taxon>
    </lineage>
</organism>
<evidence type="ECO:0000256" key="1">
    <source>
        <dbReference type="SAM" id="MobiDB-lite"/>
    </source>
</evidence>
<feature type="region of interest" description="Disordered" evidence="1">
    <location>
        <begin position="316"/>
        <end position="423"/>
    </location>
</feature>
<dbReference type="Proteomes" id="UP000633601">
    <property type="component" value="Unassembled WGS sequence"/>
</dbReference>
<feature type="region of interest" description="Disordered" evidence="1">
    <location>
        <begin position="270"/>
        <end position="304"/>
    </location>
</feature>